<dbReference type="SUPFAM" id="SSF57501">
    <property type="entry name" value="Cystine-knot cytokines"/>
    <property type="match status" value="1"/>
</dbReference>
<dbReference type="EMBL" id="VCAZ01000030">
    <property type="protein sequence ID" value="TSL34638.1"/>
    <property type="molecule type" value="Genomic_DNA"/>
</dbReference>
<dbReference type="InterPro" id="IPR000476">
    <property type="entry name" value="Glyco_hormone"/>
</dbReference>
<dbReference type="Proteomes" id="UP000319801">
    <property type="component" value="Unassembled WGS sequence"/>
</dbReference>
<feature type="compositionally biased region" description="Basic and acidic residues" evidence="8">
    <location>
        <begin position="31"/>
        <end position="56"/>
    </location>
</feature>
<sequence>MLDSEFVNEELEDRDSTLGIPHCSSSCAHPSAKEPESRKTEELKVSHLSLDRHDKDDTHQCLRELPNLSRGAEQTFYGSEDSESADLEASSSSAPERHAIHLTVRNDRSGICQGARVVYACVGYCDSSAFPSRYSVLLASNFTHNITSVSQCCTIGKAMKVKVRVECPKGHHHDDIEILTAQACRCHMCYKARY</sequence>
<dbReference type="Pfam" id="PF00236">
    <property type="entry name" value="Hormone_6"/>
    <property type="match status" value="1"/>
</dbReference>
<feature type="compositionally biased region" description="Acidic residues" evidence="8">
    <location>
        <begin position="1"/>
        <end position="13"/>
    </location>
</feature>
<evidence type="ECO:0000256" key="4">
    <source>
        <dbReference type="ARBA" id="ARBA00022702"/>
    </source>
</evidence>
<organism evidence="9 10">
    <name type="scientific">Bagarius yarrelli</name>
    <name type="common">Goonch</name>
    <name type="synonym">Bagrus yarrelli</name>
    <dbReference type="NCBI Taxonomy" id="175774"/>
    <lineage>
        <taxon>Eukaryota</taxon>
        <taxon>Metazoa</taxon>
        <taxon>Chordata</taxon>
        <taxon>Craniata</taxon>
        <taxon>Vertebrata</taxon>
        <taxon>Euteleostomi</taxon>
        <taxon>Actinopterygii</taxon>
        <taxon>Neopterygii</taxon>
        <taxon>Teleostei</taxon>
        <taxon>Ostariophysi</taxon>
        <taxon>Siluriformes</taxon>
        <taxon>Sisoridae</taxon>
        <taxon>Sisorinae</taxon>
        <taxon>Bagarius</taxon>
    </lineage>
</organism>
<keyword evidence="3 7" id="KW-0964">Secreted</keyword>
<dbReference type="Gene3D" id="2.10.90.10">
    <property type="entry name" value="Cystine-knot cytokines"/>
    <property type="match status" value="1"/>
</dbReference>
<dbReference type="PANTHER" id="PTHR31129:SF2">
    <property type="entry name" value="GLYCOPROTEIN HORMONE ALPHA-2"/>
    <property type="match status" value="1"/>
</dbReference>
<dbReference type="OrthoDB" id="9413153at2759"/>
<evidence type="ECO:0000313" key="9">
    <source>
        <dbReference type="EMBL" id="TSL34638.1"/>
    </source>
</evidence>
<evidence type="ECO:0000256" key="8">
    <source>
        <dbReference type="SAM" id="MobiDB-lite"/>
    </source>
</evidence>
<comment type="caution">
    <text evidence="9">The sequence shown here is derived from an EMBL/GenBank/DDBJ whole genome shotgun (WGS) entry which is preliminary data.</text>
</comment>
<name>A0A556TZ11_BAGYA</name>
<keyword evidence="4 7" id="KW-0372">Hormone</keyword>
<dbReference type="PANTHER" id="PTHR31129">
    <property type="entry name" value="GLYCOPROTEIN HORMONE ALPHA-2"/>
    <property type="match status" value="1"/>
</dbReference>
<evidence type="ECO:0000256" key="1">
    <source>
        <dbReference type="ARBA" id="ARBA00004613"/>
    </source>
</evidence>
<evidence type="ECO:0000256" key="5">
    <source>
        <dbReference type="ARBA" id="ARBA00023157"/>
    </source>
</evidence>
<evidence type="ECO:0000256" key="2">
    <source>
        <dbReference type="ARBA" id="ARBA00009128"/>
    </source>
</evidence>
<evidence type="ECO:0000256" key="3">
    <source>
        <dbReference type="ARBA" id="ARBA00022525"/>
    </source>
</evidence>
<dbReference type="GO" id="GO:0005179">
    <property type="term" value="F:hormone activity"/>
    <property type="evidence" value="ECO:0007669"/>
    <property type="project" value="UniProtKB-KW"/>
</dbReference>
<keyword evidence="5" id="KW-1015">Disulfide bond</keyword>
<dbReference type="AlphaFoldDB" id="A0A556TZ11"/>
<reference evidence="9 10" key="1">
    <citation type="journal article" date="2019" name="Genome Biol. Evol.">
        <title>Whole-Genome Sequencing of the Giant Devil Catfish, Bagarius yarrelli.</title>
        <authorList>
            <person name="Jiang W."/>
            <person name="Lv Y."/>
            <person name="Cheng L."/>
            <person name="Yang K."/>
            <person name="Chao B."/>
            <person name="Wang X."/>
            <person name="Li Y."/>
            <person name="Pan X."/>
            <person name="You X."/>
            <person name="Zhang Y."/>
            <person name="Yang J."/>
            <person name="Li J."/>
            <person name="Zhang X."/>
            <person name="Liu S."/>
            <person name="Sun C."/>
            <person name="Yang J."/>
            <person name="Shi Q."/>
        </authorList>
    </citation>
    <scope>NUCLEOTIDE SEQUENCE [LARGE SCALE GENOMIC DNA]</scope>
    <source>
        <strain evidence="9">JWS20170419001</strain>
        <tissue evidence="9">Muscle</tissue>
    </source>
</reference>
<evidence type="ECO:0000256" key="7">
    <source>
        <dbReference type="RuleBase" id="RU362129"/>
    </source>
</evidence>
<accession>A0A556TZ11</accession>
<comment type="subunit">
    <text evidence="7">Heterodimer of an alpha and a beta chain.</text>
</comment>
<comment type="similarity">
    <text evidence="2 7">Belongs to the glycoprotein hormones subunit alpha family.</text>
</comment>
<evidence type="ECO:0000256" key="6">
    <source>
        <dbReference type="ARBA" id="ARBA00023180"/>
    </source>
</evidence>
<feature type="region of interest" description="Disordered" evidence="8">
    <location>
        <begin position="72"/>
        <end position="93"/>
    </location>
</feature>
<dbReference type="InterPro" id="IPR052680">
    <property type="entry name" value="Glyco_Hormone_Alpha"/>
</dbReference>
<protein>
    <recommendedName>
        <fullName evidence="7">Glycoprotein hormones alpha chain</fullName>
    </recommendedName>
</protein>
<dbReference type="GO" id="GO:0005615">
    <property type="term" value="C:extracellular space"/>
    <property type="evidence" value="ECO:0007669"/>
    <property type="project" value="TreeGrafter"/>
</dbReference>
<dbReference type="InterPro" id="IPR029034">
    <property type="entry name" value="Cystine-knot_cytokine"/>
</dbReference>
<dbReference type="GO" id="GO:0007166">
    <property type="term" value="P:cell surface receptor signaling pathway"/>
    <property type="evidence" value="ECO:0007669"/>
    <property type="project" value="TreeGrafter"/>
</dbReference>
<dbReference type="GO" id="GO:0051427">
    <property type="term" value="F:hormone receptor binding"/>
    <property type="evidence" value="ECO:0007669"/>
    <property type="project" value="TreeGrafter"/>
</dbReference>
<keyword evidence="6 7" id="KW-0325">Glycoprotein</keyword>
<dbReference type="PROSITE" id="PS50277">
    <property type="entry name" value="GLYCO_HORMONE_ALPHA_3"/>
    <property type="match status" value="1"/>
</dbReference>
<comment type="subcellular location">
    <subcellularLocation>
        <location evidence="1 7">Secreted</location>
    </subcellularLocation>
</comment>
<keyword evidence="10" id="KW-1185">Reference proteome</keyword>
<proteinExistence type="inferred from homology"/>
<gene>
    <name evidence="9" type="ORF">Baya_6851</name>
</gene>
<evidence type="ECO:0000313" key="10">
    <source>
        <dbReference type="Proteomes" id="UP000319801"/>
    </source>
</evidence>
<feature type="region of interest" description="Disordered" evidence="8">
    <location>
        <begin position="1"/>
        <end position="56"/>
    </location>
</feature>